<sequence length="286" mass="30454">MPLSRKISRVVTVPPIGPGFAGPAHTAAAVIPPGDFEVTDPFFLMMDDRISVAGQMGGEHPHAGLETVTFILSGTMEDLGGKLLEGDVEWMTAGRGIIHAEKAVVSEGMRLLQLWVVLPENQRHIAPRVQLLARDRMPVRQEPGVEARLYSGRSGGLEAATINAVPITLLDIRLQAGASFGQELPSSYNGFLFVLEGALTAGDPSVGIAAGQVGWLDRVSKVGDSILNIRSGMDATRVLLYAGAPQNITLASRGPFIAGSEAELSQYFAEFHRGGFARASAMRIRS</sequence>
<evidence type="ECO:0000313" key="6">
    <source>
        <dbReference type="Proteomes" id="UP000839052"/>
    </source>
</evidence>
<dbReference type="RefSeq" id="WP_239797107.1">
    <property type="nucleotide sequence ID" value="NZ_OU912926.1"/>
</dbReference>
<proteinExistence type="inferred from homology"/>
<evidence type="ECO:0000259" key="3">
    <source>
        <dbReference type="Pfam" id="PF02678"/>
    </source>
</evidence>
<dbReference type="Gene3D" id="2.60.120.10">
    <property type="entry name" value="Jelly Rolls"/>
    <property type="match status" value="2"/>
</dbReference>
<evidence type="ECO:0000256" key="1">
    <source>
        <dbReference type="ARBA" id="ARBA00008416"/>
    </source>
</evidence>
<organism evidence="5 6">
    <name type="scientific">Candidatus Nitrotoga arctica</name>
    <dbReference type="NCBI Taxonomy" id="453162"/>
    <lineage>
        <taxon>Bacteria</taxon>
        <taxon>Pseudomonadati</taxon>
        <taxon>Pseudomonadota</taxon>
        <taxon>Betaproteobacteria</taxon>
        <taxon>Nitrosomonadales</taxon>
        <taxon>Gallionellaceae</taxon>
        <taxon>Candidatus Nitrotoga</taxon>
    </lineage>
</organism>
<dbReference type="InterPro" id="IPR008778">
    <property type="entry name" value="Pirin_C_dom"/>
</dbReference>
<dbReference type="EMBL" id="OU912926">
    <property type="protein sequence ID" value="CAG9933300.1"/>
    <property type="molecule type" value="Genomic_DNA"/>
</dbReference>
<feature type="domain" description="Pirin C-terminal" evidence="4">
    <location>
        <begin position="170"/>
        <end position="276"/>
    </location>
</feature>
<dbReference type="Pfam" id="PF05726">
    <property type="entry name" value="Pirin_C"/>
    <property type="match status" value="1"/>
</dbReference>
<keyword evidence="6" id="KW-1185">Reference proteome</keyword>
<dbReference type="InterPro" id="IPR014710">
    <property type="entry name" value="RmlC-like_jellyroll"/>
</dbReference>
<dbReference type="PANTHER" id="PTHR13903:SF31">
    <property type="entry name" value="CUPIN-DOMAIN CONTAINING PROTEIN"/>
    <property type="match status" value="1"/>
</dbReference>
<dbReference type="SUPFAM" id="SSF51182">
    <property type="entry name" value="RmlC-like cupins"/>
    <property type="match status" value="1"/>
</dbReference>
<gene>
    <name evidence="5" type="ORF">NTG6680_2051</name>
</gene>
<dbReference type="CDD" id="cd02247">
    <property type="entry name" value="cupin_pirin_C"/>
    <property type="match status" value="1"/>
</dbReference>
<evidence type="ECO:0000313" key="5">
    <source>
        <dbReference type="EMBL" id="CAG9933300.1"/>
    </source>
</evidence>
<dbReference type="InterPro" id="IPR012093">
    <property type="entry name" value="Pirin"/>
</dbReference>
<dbReference type="Proteomes" id="UP000839052">
    <property type="component" value="Chromosome"/>
</dbReference>
<dbReference type="InterPro" id="IPR011051">
    <property type="entry name" value="RmlC_Cupin_sf"/>
</dbReference>
<reference evidence="5 6" key="1">
    <citation type="submission" date="2021-10" db="EMBL/GenBank/DDBJ databases">
        <authorList>
            <person name="Koch H."/>
        </authorList>
    </citation>
    <scope>NUCLEOTIDE SEQUENCE [LARGE SCALE GENOMIC DNA]</scope>
    <source>
        <strain evidence="5">6680</strain>
    </source>
</reference>
<feature type="domain" description="Pirin N-terminal" evidence="3">
    <location>
        <begin position="48"/>
        <end position="116"/>
    </location>
</feature>
<evidence type="ECO:0000259" key="4">
    <source>
        <dbReference type="Pfam" id="PF05726"/>
    </source>
</evidence>
<name>A0ABM8Z0M0_9PROT</name>
<dbReference type="PIRSF" id="PIRSF006232">
    <property type="entry name" value="Pirin"/>
    <property type="match status" value="1"/>
</dbReference>
<comment type="similarity">
    <text evidence="1 2">Belongs to the pirin family.</text>
</comment>
<accession>A0ABM8Z0M0</accession>
<evidence type="ECO:0000256" key="2">
    <source>
        <dbReference type="RuleBase" id="RU003457"/>
    </source>
</evidence>
<protein>
    <submittedName>
        <fullName evidence="5">Nuclease PIN</fullName>
    </submittedName>
</protein>
<dbReference type="PANTHER" id="PTHR13903">
    <property type="entry name" value="PIRIN-RELATED"/>
    <property type="match status" value="1"/>
</dbReference>
<dbReference type="Pfam" id="PF02678">
    <property type="entry name" value="Pirin"/>
    <property type="match status" value="1"/>
</dbReference>
<dbReference type="InterPro" id="IPR003829">
    <property type="entry name" value="Pirin_N_dom"/>
</dbReference>